<dbReference type="GO" id="GO:0003677">
    <property type="term" value="F:DNA binding"/>
    <property type="evidence" value="ECO:0007669"/>
    <property type="project" value="InterPro"/>
</dbReference>
<keyword evidence="3" id="KW-1185">Reference proteome</keyword>
<accession>A0A841IKF7</accession>
<evidence type="ECO:0000313" key="3">
    <source>
        <dbReference type="Proteomes" id="UP000536604"/>
    </source>
</evidence>
<dbReference type="SUPFAM" id="SSF47413">
    <property type="entry name" value="lambda repressor-like DNA-binding domains"/>
    <property type="match status" value="1"/>
</dbReference>
<dbReference type="AlphaFoldDB" id="A0A841IKF7"/>
<dbReference type="Gene3D" id="1.10.260.40">
    <property type="entry name" value="lambda repressor-like DNA-binding domains"/>
    <property type="match status" value="1"/>
</dbReference>
<dbReference type="Pfam" id="PF19054">
    <property type="entry name" value="DUF5753"/>
    <property type="match status" value="1"/>
</dbReference>
<feature type="domain" description="HTH cro/C1-type" evidence="1">
    <location>
        <begin position="16"/>
        <end position="70"/>
    </location>
</feature>
<reference evidence="2 3" key="1">
    <citation type="submission" date="2020-08" db="EMBL/GenBank/DDBJ databases">
        <title>Genomic Encyclopedia of Type Strains, Phase III (KMG-III): the genomes of soil and plant-associated and newly described type strains.</title>
        <authorList>
            <person name="Whitman W."/>
        </authorList>
    </citation>
    <scope>NUCLEOTIDE SEQUENCE [LARGE SCALE GENOMIC DNA]</scope>
    <source>
        <strain evidence="2 3">CECT 8712</strain>
    </source>
</reference>
<dbReference type="RefSeq" id="WP_184288579.1">
    <property type="nucleotide sequence ID" value="NZ_JACHJO010000003.1"/>
</dbReference>
<gene>
    <name evidence="2" type="ORF">FHS13_001142</name>
</gene>
<sequence length="269" mass="30613">MAAKPHKPWVLFGKEMRRLRVELGLSQAELGKRIRVSGAMVGHLERAVRIPNREQVDALEAVFATNGDLLRRWSETMKTRSVPDWFQNALATEGQAELICQYQSILVPGLLQTERYAEVLMRSWQPRATEEKIEQLVRTRTGRLPNLLEQRPTLWFVVDEVVVTRPIGSLRVMADQLEHIAALADSGSIRFQVLPQRMLHPGLCPPFRIMFLRDERAVVFVEHALGDVARSDSREVSQMRTLFGSMQADALPPAESVRRIREIGKEMAA</sequence>
<comment type="caution">
    <text evidence="2">The sequence shown here is derived from an EMBL/GenBank/DDBJ whole genome shotgun (WGS) entry which is preliminary data.</text>
</comment>
<dbReference type="SMART" id="SM00530">
    <property type="entry name" value="HTH_XRE"/>
    <property type="match status" value="1"/>
</dbReference>
<dbReference type="Pfam" id="PF13560">
    <property type="entry name" value="HTH_31"/>
    <property type="match status" value="1"/>
</dbReference>
<protein>
    <submittedName>
        <fullName evidence="2">Transcriptional regulator with XRE-family HTH domain</fullName>
    </submittedName>
</protein>
<dbReference type="Proteomes" id="UP000536604">
    <property type="component" value="Unassembled WGS sequence"/>
</dbReference>
<evidence type="ECO:0000259" key="1">
    <source>
        <dbReference type="PROSITE" id="PS50943"/>
    </source>
</evidence>
<dbReference type="InterPro" id="IPR001387">
    <property type="entry name" value="Cro/C1-type_HTH"/>
</dbReference>
<name>A0A841IKF7_9ACTN</name>
<dbReference type="InterPro" id="IPR043917">
    <property type="entry name" value="DUF5753"/>
</dbReference>
<dbReference type="CDD" id="cd00093">
    <property type="entry name" value="HTH_XRE"/>
    <property type="match status" value="1"/>
</dbReference>
<proteinExistence type="predicted"/>
<evidence type="ECO:0000313" key="2">
    <source>
        <dbReference type="EMBL" id="MBB6119207.1"/>
    </source>
</evidence>
<dbReference type="PROSITE" id="PS50943">
    <property type="entry name" value="HTH_CROC1"/>
    <property type="match status" value="1"/>
</dbReference>
<organism evidence="2 3">
    <name type="scientific">Nocardiopsis algeriensis</name>
    <dbReference type="NCBI Taxonomy" id="1478215"/>
    <lineage>
        <taxon>Bacteria</taxon>
        <taxon>Bacillati</taxon>
        <taxon>Actinomycetota</taxon>
        <taxon>Actinomycetes</taxon>
        <taxon>Streptosporangiales</taxon>
        <taxon>Nocardiopsidaceae</taxon>
        <taxon>Nocardiopsis</taxon>
    </lineage>
</organism>
<dbReference type="InterPro" id="IPR010982">
    <property type="entry name" value="Lambda_DNA-bd_dom_sf"/>
</dbReference>
<dbReference type="EMBL" id="JACHJO010000003">
    <property type="protein sequence ID" value="MBB6119207.1"/>
    <property type="molecule type" value="Genomic_DNA"/>
</dbReference>